<reference evidence="2 3" key="1">
    <citation type="journal article" date="2016" name="Nat. Commun.">
        <title>Thousands of microbial genomes shed light on interconnected biogeochemical processes in an aquifer system.</title>
        <authorList>
            <person name="Anantharaman K."/>
            <person name="Brown C.T."/>
            <person name="Hug L.A."/>
            <person name="Sharon I."/>
            <person name="Castelle C.J."/>
            <person name="Probst A.J."/>
            <person name="Thomas B.C."/>
            <person name="Singh A."/>
            <person name="Wilkins M.J."/>
            <person name="Karaoz U."/>
            <person name="Brodie E.L."/>
            <person name="Williams K.H."/>
            <person name="Hubbard S.S."/>
            <person name="Banfield J.F."/>
        </authorList>
    </citation>
    <scope>NUCLEOTIDE SEQUENCE [LARGE SCALE GENOMIC DNA]</scope>
</reference>
<accession>A0A1F8ETC5</accession>
<feature type="transmembrane region" description="Helical" evidence="1">
    <location>
        <begin position="286"/>
        <end position="303"/>
    </location>
</feature>
<feature type="transmembrane region" description="Helical" evidence="1">
    <location>
        <begin position="187"/>
        <end position="206"/>
    </location>
</feature>
<dbReference type="Proteomes" id="UP000177507">
    <property type="component" value="Unassembled WGS sequence"/>
</dbReference>
<organism evidence="2 3">
    <name type="scientific">Candidatus Yanofskybacteria bacterium RIFCSPHIGHO2_01_FULL_44_17</name>
    <dbReference type="NCBI Taxonomy" id="1802668"/>
    <lineage>
        <taxon>Bacteria</taxon>
        <taxon>Candidatus Yanofskyibacteriota</taxon>
    </lineage>
</organism>
<sequence>MPWYIPVILGLLIRDLFTSVLLKKAVISGGRQQRFFLQFFFAFMLASPIFLYLGNTSADYILSPDFFKIFGIGMFNATATMFYWKAIDISLSKTSLFLFLDDIIAITLSLIFLGEYAILNTTMLAGLAMGLLSIILFTIYYKIPRANSASPRLPAIFFFYVFIHSVMHGLLLFSLKYLAADGVSKPNFLFGWYGGALMMAGLALVFSSKNKKENTAERAFTKKNVKLMVPIGLAIVSSLGLAYWSFQLAPQVVIQPIFFVSQMILPTLVGFFYFKEVKTIDTKEKLIFALGAAGALVIAFSYSA</sequence>
<evidence type="ECO:0000313" key="3">
    <source>
        <dbReference type="Proteomes" id="UP000177507"/>
    </source>
</evidence>
<dbReference type="EMBL" id="MGJI01000025">
    <property type="protein sequence ID" value="OGN04112.1"/>
    <property type="molecule type" value="Genomic_DNA"/>
</dbReference>
<keyword evidence="1" id="KW-0472">Membrane</keyword>
<feature type="transmembrane region" description="Helical" evidence="1">
    <location>
        <begin position="35"/>
        <end position="54"/>
    </location>
</feature>
<feature type="transmembrane region" description="Helical" evidence="1">
    <location>
        <begin position="6"/>
        <end position="23"/>
    </location>
</feature>
<evidence type="ECO:0008006" key="4">
    <source>
        <dbReference type="Google" id="ProtNLM"/>
    </source>
</evidence>
<comment type="caution">
    <text evidence="2">The sequence shown here is derived from an EMBL/GenBank/DDBJ whole genome shotgun (WGS) entry which is preliminary data.</text>
</comment>
<dbReference type="AlphaFoldDB" id="A0A1F8ETC5"/>
<feature type="transmembrane region" description="Helical" evidence="1">
    <location>
        <begin position="252"/>
        <end position="274"/>
    </location>
</feature>
<evidence type="ECO:0000313" key="2">
    <source>
        <dbReference type="EMBL" id="OGN04112.1"/>
    </source>
</evidence>
<keyword evidence="1" id="KW-0812">Transmembrane</keyword>
<proteinExistence type="predicted"/>
<feature type="transmembrane region" description="Helical" evidence="1">
    <location>
        <begin position="96"/>
        <end position="118"/>
    </location>
</feature>
<dbReference type="STRING" id="1802668.A2831_02265"/>
<name>A0A1F8ETC5_9BACT</name>
<feature type="transmembrane region" description="Helical" evidence="1">
    <location>
        <begin position="155"/>
        <end position="175"/>
    </location>
</feature>
<protein>
    <recommendedName>
        <fullName evidence="4">EamA domain-containing protein</fullName>
    </recommendedName>
</protein>
<feature type="transmembrane region" description="Helical" evidence="1">
    <location>
        <begin position="227"/>
        <end position="246"/>
    </location>
</feature>
<feature type="transmembrane region" description="Helical" evidence="1">
    <location>
        <begin position="66"/>
        <end position="84"/>
    </location>
</feature>
<evidence type="ECO:0000256" key="1">
    <source>
        <dbReference type="SAM" id="Phobius"/>
    </source>
</evidence>
<keyword evidence="1" id="KW-1133">Transmembrane helix</keyword>
<feature type="transmembrane region" description="Helical" evidence="1">
    <location>
        <begin position="124"/>
        <end position="143"/>
    </location>
</feature>
<gene>
    <name evidence="2" type="ORF">A2831_02265</name>
</gene>